<dbReference type="EMBL" id="CVRI01000060">
    <property type="protein sequence ID" value="CRL03863.1"/>
    <property type="molecule type" value="Genomic_DNA"/>
</dbReference>
<reference evidence="1 2" key="1">
    <citation type="submission" date="2015-04" db="EMBL/GenBank/DDBJ databases">
        <authorList>
            <person name="Syromyatnikov M.Y."/>
            <person name="Popov V.N."/>
        </authorList>
    </citation>
    <scope>NUCLEOTIDE SEQUENCE [LARGE SCALE GENOMIC DNA]</scope>
</reference>
<evidence type="ECO:0000313" key="2">
    <source>
        <dbReference type="Proteomes" id="UP000183832"/>
    </source>
</evidence>
<protein>
    <submittedName>
        <fullName evidence="1">CLUMA_CG016991, isoform A</fullName>
    </submittedName>
</protein>
<sequence length="71" mass="8562">MNEPEKNNFACEMCKINHTSAIFKSWKIIPFLSIKAVDMWLPENWKQKKNLKLHDLRNNTKRKIHDHSIEE</sequence>
<accession>A0A1J1IUK0</accession>
<dbReference type="AlphaFoldDB" id="A0A1J1IUK0"/>
<gene>
    <name evidence="1" type="ORF">CLUMA_CG016991</name>
</gene>
<keyword evidence="2" id="KW-1185">Reference proteome</keyword>
<dbReference type="Proteomes" id="UP000183832">
    <property type="component" value="Unassembled WGS sequence"/>
</dbReference>
<proteinExistence type="predicted"/>
<name>A0A1J1IUK0_9DIPT</name>
<organism evidence="1 2">
    <name type="scientific">Clunio marinus</name>
    <dbReference type="NCBI Taxonomy" id="568069"/>
    <lineage>
        <taxon>Eukaryota</taxon>
        <taxon>Metazoa</taxon>
        <taxon>Ecdysozoa</taxon>
        <taxon>Arthropoda</taxon>
        <taxon>Hexapoda</taxon>
        <taxon>Insecta</taxon>
        <taxon>Pterygota</taxon>
        <taxon>Neoptera</taxon>
        <taxon>Endopterygota</taxon>
        <taxon>Diptera</taxon>
        <taxon>Nematocera</taxon>
        <taxon>Chironomoidea</taxon>
        <taxon>Chironomidae</taxon>
        <taxon>Clunio</taxon>
    </lineage>
</organism>
<evidence type="ECO:0000313" key="1">
    <source>
        <dbReference type="EMBL" id="CRL03863.1"/>
    </source>
</evidence>